<proteinExistence type="predicted"/>
<dbReference type="Proteomes" id="UP001642464">
    <property type="component" value="Unassembled WGS sequence"/>
</dbReference>
<dbReference type="EMBL" id="CAXAMM010038851">
    <property type="protein sequence ID" value="CAK9081507.1"/>
    <property type="molecule type" value="Genomic_DNA"/>
</dbReference>
<sequence>MTLQWVEFFGGRAEATRMMWYAGYSVAKLDLNYAHDKADAAQRAKNFSTRHAKKCVMDLCSPEGLAFAILVLLYGDSDEGEYPPRFGLGLVSIYLDLVNEKIGPPPLPSIVPSAEETFQAMVFDDLWAEADLQAVCHYLRGGTCLAVPPSFRPLLPARL</sequence>
<evidence type="ECO:0000313" key="3">
    <source>
        <dbReference type="Proteomes" id="UP001642464"/>
    </source>
</evidence>
<dbReference type="EMBL" id="CAXAMM010032224">
    <property type="protein sequence ID" value="CAK9069449.1"/>
    <property type="molecule type" value="Genomic_DNA"/>
</dbReference>
<evidence type="ECO:0000313" key="1">
    <source>
        <dbReference type="EMBL" id="CAK9069449.1"/>
    </source>
</evidence>
<reference evidence="1 3" key="1">
    <citation type="submission" date="2024-02" db="EMBL/GenBank/DDBJ databases">
        <authorList>
            <person name="Chen Y."/>
            <person name="Shah S."/>
            <person name="Dougan E. K."/>
            <person name="Thang M."/>
            <person name="Chan C."/>
        </authorList>
    </citation>
    <scope>NUCLEOTIDE SEQUENCE [LARGE SCALE GENOMIC DNA]</scope>
</reference>
<organism evidence="1 3">
    <name type="scientific">Durusdinium trenchii</name>
    <dbReference type="NCBI Taxonomy" id="1381693"/>
    <lineage>
        <taxon>Eukaryota</taxon>
        <taxon>Sar</taxon>
        <taxon>Alveolata</taxon>
        <taxon>Dinophyceae</taxon>
        <taxon>Suessiales</taxon>
        <taxon>Symbiodiniaceae</taxon>
        <taxon>Durusdinium</taxon>
    </lineage>
</organism>
<name>A0ABP0P0Y5_9DINO</name>
<gene>
    <name evidence="1" type="ORF">SCF082_LOCUS34772</name>
    <name evidence="2" type="ORF">SCF082_LOCUS38782</name>
</gene>
<protein>
    <submittedName>
        <fullName evidence="1">Uncharacterized protein</fullName>
    </submittedName>
</protein>
<evidence type="ECO:0000313" key="2">
    <source>
        <dbReference type="EMBL" id="CAK9081507.1"/>
    </source>
</evidence>
<keyword evidence="3" id="KW-1185">Reference proteome</keyword>
<accession>A0ABP0P0Y5</accession>
<comment type="caution">
    <text evidence="1">The sequence shown here is derived from an EMBL/GenBank/DDBJ whole genome shotgun (WGS) entry which is preliminary data.</text>
</comment>